<evidence type="ECO:0008006" key="3">
    <source>
        <dbReference type="Google" id="ProtNLM"/>
    </source>
</evidence>
<dbReference type="Proteomes" id="UP000595512">
    <property type="component" value="Chromosome"/>
</dbReference>
<evidence type="ECO:0000313" key="2">
    <source>
        <dbReference type="Proteomes" id="UP000595512"/>
    </source>
</evidence>
<gene>
    <name evidence="1" type="ORF">JGZ69_08775</name>
</gene>
<name>A0AB37HG99_9BACI</name>
<dbReference type="AlphaFoldDB" id="A0AB37HG99"/>
<accession>A0AB37HG99</accession>
<protein>
    <recommendedName>
        <fullName evidence="3">CopG family transcriptional regulator</fullName>
    </recommendedName>
</protein>
<evidence type="ECO:0000313" key="1">
    <source>
        <dbReference type="EMBL" id="QQX26851.1"/>
    </source>
</evidence>
<organism evidence="1 2">
    <name type="scientific">Heyndrickxia sporothermodurans</name>
    <dbReference type="NCBI Taxonomy" id="46224"/>
    <lineage>
        <taxon>Bacteria</taxon>
        <taxon>Bacillati</taxon>
        <taxon>Bacillota</taxon>
        <taxon>Bacilli</taxon>
        <taxon>Bacillales</taxon>
        <taxon>Bacillaceae</taxon>
        <taxon>Heyndrickxia</taxon>
    </lineage>
</organism>
<dbReference type="EMBL" id="CP066701">
    <property type="protein sequence ID" value="QQX26851.1"/>
    <property type="molecule type" value="Genomic_DNA"/>
</dbReference>
<dbReference type="RefSeq" id="WP_107920774.1">
    <property type="nucleotide sequence ID" value="NZ_CP066701.1"/>
</dbReference>
<proteinExistence type="predicted"/>
<sequence>MPNAKFTISLLPSDQDLIRFIDEKKKTQSFSAYIRDLIREDMSRNQEISNLEQIYEYVEKRLHESGFAIKDATEGKMKEIVDEVDKELIMNLF</sequence>
<reference evidence="1 2" key="1">
    <citation type="submission" date="2020-12" db="EMBL/GenBank/DDBJ databases">
        <title>Taxonomic evaluation of the Bacillus sporothermodurans group of bacteria based on whole genome sequences.</title>
        <authorList>
            <person name="Fiedler G."/>
            <person name="Herbstmann A.-D."/>
            <person name="Doll E."/>
            <person name="Wenning M."/>
            <person name="Brinks E."/>
            <person name="Kabisch J."/>
            <person name="Breitenwieser F."/>
            <person name="Lappann M."/>
            <person name="Boehnlein C."/>
            <person name="Franz C."/>
        </authorList>
    </citation>
    <scope>NUCLEOTIDE SEQUENCE [LARGE SCALE GENOMIC DNA]</scope>
    <source>
        <strain evidence="1 2">DSM 10599</strain>
    </source>
</reference>
<dbReference type="KEGG" id="hspo:JGZ69_08775"/>